<dbReference type="PANTHER" id="PTHR12705:SF0">
    <property type="entry name" value="ORIGIN RECOGNITION COMPLEX SUBUNIT 5"/>
    <property type="match status" value="1"/>
</dbReference>
<comment type="subcellular location">
    <subcellularLocation>
        <location evidence="1">Nucleus</location>
    </subcellularLocation>
</comment>
<evidence type="ECO:0000259" key="11">
    <source>
        <dbReference type="Pfam" id="PF14630"/>
    </source>
</evidence>
<keyword evidence="6" id="KW-0539">Nucleus</keyword>
<evidence type="ECO:0000259" key="10">
    <source>
        <dbReference type="Pfam" id="PF13191"/>
    </source>
</evidence>
<evidence type="ECO:0000313" key="14">
    <source>
        <dbReference type="RefSeq" id="XP_032828269.1"/>
    </source>
</evidence>
<comment type="subunit">
    <text evidence="7">Component of ORC, a complex composed of at least 6 subunits: ORC1, ORC2, ORC3, ORC4, ORC5 and ORC6. ORC is regulated in a cell-cycle dependent manner. It is sequentially assembled at the exit from anaphase of mitosis and disassembled as cells enter S phase.</text>
</comment>
<evidence type="ECO:0000256" key="7">
    <source>
        <dbReference type="ARBA" id="ARBA00026084"/>
    </source>
</evidence>
<accession>A0AAJ7U309</accession>
<dbReference type="GO" id="GO:0005524">
    <property type="term" value="F:ATP binding"/>
    <property type="evidence" value="ECO:0007669"/>
    <property type="project" value="UniProtKB-KW"/>
</dbReference>
<evidence type="ECO:0000256" key="2">
    <source>
        <dbReference type="ARBA" id="ARBA00006269"/>
    </source>
</evidence>
<dbReference type="CTD" id="5001"/>
<dbReference type="SUPFAM" id="SSF52540">
    <property type="entry name" value="P-loop containing nucleoside triphosphate hydrolases"/>
    <property type="match status" value="1"/>
</dbReference>
<dbReference type="Pfam" id="PF14630">
    <property type="entry name" value="ORC5_C"/>
    <property type="match status" value="1"/>
</dbReference>
<dbReference type="InterPro" id="IPR027417">
    <property type="entry name" value="P-loop_NTPase"/>
</dbReference>
<gene>
    <name evidence="14" type="primary">ORC5</name>
</gene>
<keyword evidence="4" id="KW-0547">Nucleotide-binding</keyword>
<dbReference type="GeneID" id="116952757"/>
<evidence type="ECO:0000256" key="3">
    <source>
        <dbReference type="ARBA" id="ARBA00022705"/>
    </source>
</evidence>
<comment type="function">
    <text evidence="8">Component of the origin recognition complex (ORC) that binds origins of replication. DNA-binding is ATP-dependent. The specific DNA sequences that define origins of replication have not been identified yet. ORC is required to assemble the pre-replication complex necessary to initiate DNA replication.</text>
</comment>
<keyword evidence="13" id="KW-1185">Reference proteome</keyword>
<dbReference type="InterPro" id="IPR048866">
    <property type="entry name" value="ORC5_lid"/>
</dbReference>
<dbReference type="RefSeq" id="XP_032828269.1">
    <property type="nucleotide sequence ID" value="XM_032972378.1"/>
</dbReference>
<dbReference type="InterPro" id="IPR041664">
    <property type="entry name" value="AAA_16"/>
</dbReference>
<evidence type="ECO:0000313" key="13">
    <source>
        <dbReference type="Proteomes" id="UP001318040"/>
    </source>
</evidence>
<keyword evidence="5" id="KW-0067">ATP-binding</keyword>
<protein>
    <recommendedName>
        <fullName evidence="9">Origin recognition complex subunit 5</fullName>
    </recommendedName>
</protein>
<dbReference type="InterPro" id="IPR020796">
    <property type="entry name" value="ORC5"/>
</dbReference>
<evidence type="ECO:0000256" key="5">
    <source>
        <dbReference type="ARBA" id="ARBA00022840"/>
    </source>
</evidence>
<dbReference type="InterPro" id="IPR047088">
    <property type="entry name" value="ORC5_C"/>
</dbReference>
<dbReference type="Proteomes" id="UP001318040">
    <property type="component" value="Chromosome 48"/>
</dbReference>
<feature type="domain" description="Orc1-like AAA ATPase" evidence="10">
    <location>
        <begin position="114"/>
        <end position="261"/>
    </location>
</feature>
<proteinExistence type="inferred from homology"/>
<evidence type="ECO:0000259" key="12">
    <source>
        <dbReference type="Pfam" id="PF21639"/>
    </source>
</evidence>
<feature type="domain" description="Origin recognition complex subunit 5 C-terminal" evidence="11">
    <location>
        <begin position="408"/>
        <end position="537"/>
    </location>
</feature>
<dbReference type="FunFam" id="3.40.50.300:FF:000673">
    <property type="entry name" value="Origin recognition complex subunit 5"/>
    <property type="match status" value="1"/>
</dbReference>
<dbReference type="GO" id="GO:0006270">
    <property type="term" value="P:DNA replication initiation"/>
    <property type="evidence" value="ECO:0007669"/>
    <property type="project" value="TreeGrafter"/>
</dbReference>
<reference evidence="14" key="1">
    <citation type="submission" date="2025-08" db="UniProtKB">
        <authorList>
            <consortium name="RefSeq"/>
        </authorList>
    </citation>
    <scope>IDENTIFICATION</scope>
    <source>
        <tissue evidence="14">Sperm</tissue>
    </source>
</reference>
<evidence type="ECO:0000256" key="4">
    <source>
        <dbReference type="ARBA" id="ARBA00022741"/>
    </source>
</evidence>
<dbReference type="Pfam" id="PF13191">
    <property type="entry name" value="AAA_16"/>
    <property type="match status" value="1"/>
</dbReference>
<sequence length="541" mass="61488">MTSRRPLLRDDITPTSLSAVTLQKCFSFTANLLSIRIINVSDINVIAITATLNPPRLETLRGESGEAIAVAQEPAPRLRLRFWRAGTALEWLVLPRARMEEEVETLARLGALAPGREAVLRTLLQLFGQPEHYSYPSIFIYGNTSTGKTHVMQTLLRELQLPHAWVSCVECVSPRLLFEHVLDQLVGLCPDRANSAHQRCDNLSIFTRAFRAAVTAAQNRLCGRTVYVVLDKAEYVRDMDSGLLGAFLRLQELTECNVTVVLLSELVWENFRGDAGFYEPITLHFPVYTKGELQQILCRDQPSEVTSDLYTTYVNILLGVFHTVCRDLRELKHLAALNFQKFCEPLQKGEATATDVHKLWRNIEPHLKKAMQTVHLREVSSAQWEKIQQQQEDATQIKGPSVHAHVELPFYSKFLLIAAYLASYNPARTDRRFFVKFSEKKKKKKTFVRREKTSNHLIGPKTFPLDRMMAIFYSIVDGRVAPTASIFSQISSLVSLQLLTLVSHSDQIDSPKYKCTASLDFIRAIARTVNFDVVRYLFDFV</sequence>
<evidence type="ECO:0000256" key="8">
    <source>
        <dbReference type="ARBA" id="ARBA00057448"/>
    </source>
</evidence>
<evidence type="ECO:0000256" key="9">
    <source>
        <dbReference type="ARBA" id="ARBA00069657"/>
    </source>
</evidence>
<dbReference type="AlphaFoldDB" id="A0AAJ7U309"/>
<name>A0AAJ7U309_PETMA</name>
<feature type="domain" description="ORC5 lid" evidence="12">
    <location>
        <begin position="310"/>
        <end position="377"/>
    </location>
</feature>
<dbReference type="PANTHER" id="PTHR12705">
    <property type="entry name" value="ORIGIN RECOGNITION COMPLEX SUBUNIT 5"/>
    <property type="match status" value="1"/>
</dbReference>
<evidence type="ECO:0000256" key="6">
    <source>
        <dbReference type="ARBA" id="ARBA00023242"/>
    </source>
</evidence>
<evidence type="ECO:0000256" key="1">
    <source>
        <dbReference type="ARBA" id="ARBA00004123"/>
    </source>
</evidence>
<organism evidence="13 14">
    <name type="scientific">Petromyzon marinus</name>
    <name type="common">Sea lamprey</name>
    <dbReference type="NCBI Taxonomy" id="7757"/>
    <lineage>
        <taxon>Eukaryota</taxon>
        <taxon>Metazoa</taxon>
        <taxon>Chordata</taxon>
        <taxon>Craniata</taxon>
        <taxon>Vertebrata</taxon>
        <taxon>Cyclostomata</taxon>
        <taxon>Hyperoartia</taxon>
        <taxon>Petromyzontiformes</taxon>
        <taxon>Petromyzontidae</taxon>
        <taxon>Petromyzon</taxon>
    </lineage>
</organism>
<dbReference type="GO" id="GO:0005664">
    <property type="term" value="C:nuclear origin of replication recognition complex"/>
    <property type="evidence" value="ECO:0007669"/>
    <property type="project" value="TreeGrafter"/>
</dbReference>
<dbReference type="Gene3D" id="3.40.50.300">
    <property type="entry name" value="P-loop containing nucleotide triphosphate hydrolases"/>
    <property type="match status" value="1"/>
</dbReference>
<dbReference type="Pfam" id="PF21639">
    <property type="entry name" value="ORC5_lid"/>
    <property type="match status" value="1"/>
</dbReference>
<keyword evidence="3" id="KW-0235">DNA replication</keyword>
<comment type="similarity">
    <text evidence="2">Belongs to the ORC5 family.</text>
</comment>
<dbReference type="GO" id="GO:0003688">
    <property type="term" value="F:DNA replication origin binding"/>
    <property type="evidence" value="ECO:0007669"/>
    <property type="project" value="TreeGrafter"/>
</dbReference>
<dbReference type="KEGG" id="pmrn:116952757"/>